<evidence type="ECO:0000256" key="2">
    <source>
        <dbReference type="ARBA" id="ARBA00022598"/>
    </source>
</evidence>
<dbReference type="OrthoDB" id="2017037at2759"/>
<dbReference type="Pfam" id="PF00856">
    <property type="entry name" value="SET"/>
    <property type="match status" value="1"/>
</dbReference>
<feature type="compositionally biased region" description="Basic and acidic residues" evidence="4">
    <location>
        <begin position="410"/>
        <end position="425"/>
    </location>
</feature>
<evidence type="ECO:0000256" key="4">
    <source>
        <dbReference type="SAM" id="MobiDB-lite"/>
    </source>
</evidence>
<dbReference type="InterPro" id="IPR001214">
    <property type="entry name" value="SET_dom"/>
</dbReference>
<evidence type="ECO:0000313" key="6">
    <source>
        <dbReference type="EMBL" id="KAG2425031.1"/>
    </source>
</evidence>
<dbReference type="AlphaFoldDB" id="A0A835SSD5"/>
<dbReference type="Proteomes" id="UP000613740">
    <property type="component" value="Unassembled WGS sequence"/>
</dbReference>
<accession>A0A835SSD5</accession>
<dbReference type="Gene3D" id="2.170.270.10">
    <property type="entry name" value="SET domain"/>
    <property type="match status" value="1"/>
</dbReference>
<feature type="domain" description="ATP-grasp" evidence="5">
    <location>
        <begin position="148"/>
        <end position="380"/>
    </location>
</feature>
<dbReference type="GO" id="GO:0008716">
    <property type="term" value="F:D-alanine-D-alanine ligase activity"/>
    <property type="evidence" value="ECO:0007669"/>
    <property type="project" value="InterPro"/>
</dbReference>
<feature type="region of interest" description="Disordered" evidence="4">
    <location>
        <begin position="458"/>
        <end position="488"/>
    </location>
</feature>
<dbReference type="FunFam" id="3.30.470.20:FF:000188">
    <property type="entry name" value="Predicted protein"/>
    <property type="match status" value="1"/>
</dbReference>
<dbReference type="InterPro" id="IPR011761">
    <property type="entry name" value="ATP-grasp"/>
</dbReference>
<evidence type="ECO:0000256" key="3">
    <source>
        <dbReference type="PROSITE-ProRule" id="PRU00409"/>
    </source>
</evidence>
<comment type="caution">
    <text evidence="6">The sequence shown here is derived from an EMBL/GenBank/DDBJ whole genome shotgun (WGS) entry which is preliminary data.</text>
</comment>
<keyword evidence="7" id="KW-1185">Reference proteome</keyword>
<keyword evidence="2" id="KW-0436">Ligase</keyword>
<keyword evidence="3" id="KW-0067">ATP-binding</keyword>
<evidence type="ECO:0000313" key="7">
    <source>
        <dbReference type="Proteomes" id="UP000613740"/>
    </source>
</evidence>
<dbReference type="InterPro" id="IPR046341">
    <property type="entry name" value="SET_dom_sf"/>
</dbReference>
<sequence length="683" mass="72501">MSSLVVEKEAAAGNPVHQPLSGALVNEPHRKLRVCVLHASLEGSCSTFKDVDPHAKPEAYDPHGRYEWSAAFLRKATSAAQLLELVPGVTEQGGDSAKAAPDVFLNLCDGGWDEDRAGKEVVEALERLNLPYTGANAAFYEPSKIEMKMAAHYYGVKVPAWVHIQCGVGRRGVEAGLEAVLAPPSRGGLRFPLIVKHPSGYGSVGMTKDSKVHDEVQLRKQVALFVGSFGGALVEEFITGREFTVLVVEEPGAASDAGRDTDPDLTSFCPVAYTPVECAFGPGEDFKHFNLKWEDYESLSWRPCAEPELAERLKAAACDTFRATRGVSYGRCDFRVDAAGDIYLLEINPNCGVLYPPGLHGSADYILSLDPEHDHAHFLSTIFATAITRHSLRQPKVAPVFFRRPPRPVPEQHQHQPHVPEDDAPRTPTCEAAAASAAAAATAVAAALSLEDHTDGVATATASSGSDSGTNSSTASGASSPSRISKASGASGAAAANGATGVGGKSSQAAVAGSDAAEGGAGAGGWGLVALVPIRAGEVVQRNEQRPAVLASSGFVQRSWPVGSRQRNWFEAYAYPIGEEVFVTWSDDPTTWAPLNHSCDPNCWLRGLDLVARRNIAPGEQITADYATFCAGPDVAAFECDCGASCCRRRVTGGDYLQPWVVERYGQHVSPFVAAARRRAGLA</sequence>
<gene>
    <name evidence="6" type="ORF">HYH02_015082</name>
</gene>
<protein>
    <recommendedName>
        <fullName evidence="5">ATP-grasp domain-containing protein</fullName>
    </recommendedName>
</protein>
<dbReference type="EMBL" id="JAEHOD010000119">
    <property type="protein sequence ID" value="KAG2425031.1"/>
    <property type="molecule type" value="Genomic_DNA"/>
</dbReference>
<proteinExistence type="inferred from homology"/>
<feature type="region of interest" description="Disordered" evidence="4">
    <location>
        <begin position="402"/>
        <end position="433"/>
    </location>
</feature>
<name>A0A835SSD5_9CHLO</name>
<evidence type="ECO:0000256" key="1">
    <source>
        <dbReference type="ARBA" id="ARBA00010871"/>
    </source>
</evidence>
<keyword evidence="3" id="KW-0547">Nucleotide-binding</keyword>
<organism evidence="6 7">
    <name type="scientific">Chlamydomonas schloesseri</name>
    <dbReference type="NCBI Taxonomy" id="2026947"/>
    <lineage>
        <taxon>Eukaryota</taxon>
        <taxon>Viridiplantae</taxon>
        <taxon>Chlorophyta</taxon>
        <taxon>core chlorophytes</taxon>
        <taxon>Chlorophyceae</taxon>
        <taxon>CS clade</taxon>
        <taxon>Chlamydomonadales</taxon>
        <taxon>Chlamydomonadaceae</taxon>
        <taxon>Chlamydomonas</taxon>
    </lineage>
</organism>
<dbReference type="Gene3D" id="3.30.470.20">
    <property type="entry name" value="ATP-grasp fold, B domain"/>
    <property type="match status" value="1"/>
</dbReference>
<evidence type="ECO:0000259" key="5">
    <source>
        <dbReference type="PROSITE" id="PS50975"/>
    </source>
</evidence>
<dbReference type="SUPFAM" id="SSF82199">
    <property type="entry name" value="SET domain"/>
    <property type="match status" value="1"/>
</dbReference>
<dbReference type="PROSITE" id="PS50975">
    <property type="entry name" value="ATP_GRASP"/>
    <property type="match status" value="1"/>
</dbReference>
<reference evidence="6" key="1">
    <citation type="journal article" date="2020" name="bioRxiv">
        <title>Comparative genomics of Chlamydomonas.</title>
        <authorList>
            <person name="Craig R.J."/>
            <person name="Hasan A.R."/>
            <person name="Ness R.W."/>
            <person name="Keightley P.D."/>
        </authorList>
    </citation>
    <scope>NUCLEOTIDE SEQUENCE</scope>
    <source>
        <strain evidence="6">CCAP 11/173</strain>
    </source>
</reference>
<dbReference type="InterPro" id="IPR011095">
    <property type="entry name" value="Dala_Dala_lig_C"/>
</dbReference>
<comment type="similarity">
    <text evidence="1">Belongs to the D-alanine--D-alanine ligase family.</text>
</comment>
<dbReference type="SUPFAM" id="SSF56059">
    <property type="entry name" value="Glutathione synthetase ATP-binding domain-like"/>
    <property type="match status" value="1"/>
</dbReference>
<dbReference type="PANTHER" id="PTHR23132">
    <property type="entry name" value="D-ALANINE--D-ALANINE LIGASE"/>
    <property type="match status" value="1"/>
</dbReference>
<dbReference type="PANTHER" id="PTHR23132:SF23">
    <property type="entry name" value="D-ALANINE--D-ALANINE LIGASE B"/>
    <property type="match status" value="1"/>
</dbReference>
<dbReference type="GO" id="GO:0005524">
    <property type="term" value="F:ATP binding"/>
    <property type="evidence" value="ECO:0007669"/>
    <property type="project" value="UniProtKB-UniRule"/>
</dbReference>
<dbReference type="Pfam" id="PF07478">
    <property type="entry name" value="Dala_Dala_lig_C"/>
    <property type="match status" value="1"/>
</dbReference>
<dbReference type="GO" id="GO:0046872">
    <property type="term" value="F:metal ion binding"/>
    <property type="evidence" value="ECO:0007669"/>
    <property type="project" value="InterPro"/>
</dbReference>